<dbReference type="PANTHER" id="PTHR32054">
    <property type="entry name" value="HEAVY CHAIN, PUTATIVE, EXPRESSED-RELATED-RELATED"/>
    <property type="match status" value="1"/>
</dbReference>
<accession>A0A0K9PZ74</accession>
<dbReference type="PANTHER" id="PTHR32054:SF9">
    <property type="entry name" value="OS04G0116200 PROTEIN"/>
    <property type="match status" value="1"/>
</dbReference>
<dbReference type="EMBL" id="LFYR01000574">
    <property type="protein sequence ID" value="KMZ73520.1"/>
    <property type="molecule type" value="Genomic_DNA"/>
</dbReference>
<dbReference type="Proteomes" id="UP000036987">
    <property type="component" value="Unassembled WGS sequence"/>
</dbReference>
<evidence type="ECO:0000256" key="3">
    <source>
        <dbReference type="SAM" id="Coils"/>
    </source>
</evidence>
<keyword evidence="2 3" id="KW-0175">Coiled coil</keyword>
<evidence type="ECO:0000313" key="5">
    <source>
        <dbReference type="Proteomes" id="UP000036987"/>
    </source>
</evidence>
<keyword evidence="5" id="KW-1185">Reference proteome</keyword>
<evidence type="ECO:0000313" key="4">
    <source>
        <dbReference type="EMBL" id="KMZ73520.1"/>
    </source>
</evidence>
<name>A0A0K9PZ74_ZOSMR</name>
<reference evidence="5" key="1">
    <citation type="journal article" date="2016" name="Nature">
        <title>The genome of the seagrass Zostera marina reveals angiosperm adaptation to the sea.</title>
        <authorList>
            <person name="Olsen J.L."/>
            <person name="Rouze P."/>
            <person name="Verhelst B."/>
            <person name="Lin Y.-C."/>
            <person name="Bayer T."/>
            <person name="Collen J."/>
            <person name="Dattolo E."/>
            <person name="De Paoli E."/>
            <person name="Dittami S."/>
            <person name="Maumus F."/>
            <person name="Michel G."/>
            <person name="Kersting A."/>
            <person name="Lauritano C."/>
            <person name="Lohaus R."/>
            <person name="Toepel M."/>
            <person name="Tonon T."/>
            <person name="Vanneste K."/>
            <person name="Amirebrahimi M."/>
            <person name="Brakel J."/>
            <person name="Bostroem C."/>
            <person name="Chovatia M."/>
            <person name="Grimwood J."/>
            <person name="Jenkins J.W."/>
            <person name="Jueterbock A."/>
            <person name="Mraz A."/>
            <person name="Stam W.T."/>
            <person name="Tice H."/>
            <person name="Bornberg-Bauer E."/>
            <person name="Green P.J."/>
            <person name="Pearson G.A."/>
            <person name="Procaccini G."/>
            <person name="Duarte C.M."/>
            <person name="Schmutz J."/>
            <person name="Reusch T.B.H."/>
            <person name="Van de Peer Y."/>
        </authorList>
    </citation>
    <scope>NUCLEOTIDE SEQUENCE [LARGE SCALE GENOMIC DNA]</scope>
    <source>
        <strain evidence="5">cv. Finnish</strain>
    </source>
</reference>
<sequence>MEQDNKTKVKNFIFPSANKSAQMVVEKKIFLFPKSTQMAEERVWMKRVEIDTSVPFRSVKEAVNLFGGQGSWKPCQVEKKKKKTAEGACQPNPDRLVLTELLNGVDSFQTTVRGMEEDGSFLEKELDRTRAMLDRTKLMLQLTEDRESASPRTIVDENLEKIKDRSSPPVKTLEVAEKAVKLQVEEAKKVEMELLEKVEAAKVDIDTGRKALEDALLKVEEASRNCGYDYGRFDMDIPRRKRSVKCSSSRKRRRRCIHKSTKFKNSSAMSSSSCTSTTTTRMLLDGVGGGRKMVATTDTSSAILSIGQILRMKLIGSEEMEIKSDDEPEVSLREMLKTKI</sequence>
<evidence type="ECO:0000256" key="1">
    <source>
        <dbReference type="ARBA" id="ARBA00005485"/>
    </source>
</evidence>
<evidence type="ECO:0008006" key="6">
    <source>
        <dbReference type="Google" id="ProtNLM"/>
    </source>
</evidence>
<comment type="similarity">
    <text evidence="1">Belongs to the WEB family.</text>
</comment>
<dbReference type="AlphaFoldDB" id="A0A0K9PZ74"/>
<organism evidence="4 5">
    <name type="scientific">Zostera marina</name>
    <name type="common">Eelgrass</name>
    <dbReference type="NCBI Taxonomy" id="29655"/>
    <lineage>
        <taxon>Eukaryota</taxon>
        <taxon>Viridiplantae</taxon>
        <taxon>Streptophyta</taxon>
        <taxon>Embryophyta</taxon>
        <taxon>Tracheophyta</taxon>
        <taxon>Spermatophyta</taxon>
        <taxon>Magnoliopsida</taxon>
        <taxon>Liliopsida</taxon>
        <taxon>Zosteraceae</taxon>
        <taxon>Zostera</taxon>
    </lineage>
</organism>
<comment type="caution">
    <text evidence="4">The sequence shown here is derived from an EMBL/GenBank/DDBJ whole genome shotgun (WGS) entry which is preliminary data.</text>
</comment>
<protein>
    <recommendedName>
        <fullName evidence="6">WEB family protein</fullName>
    </recommendedName>
</protein>
<dbReference type="OrthoDB" id="1749780at2759"/>
<proteinExistence type="inferred from homology"/>
<gene>
    <name evidence="4" type="ORF">ZOSMA_147G00320</name>
</gene>
<feature type="coiled-coil region" evidence="3">
    <location>
        <begin position="173"/>
        <end position="204"/>
    </location>
</feature>
<evidence type="ECO:0000256" key="2">
    <source>
        <dbReference type="ARBA" id="ARBA00023054"/>
    </source>
</evidence>